<sequence>MVENSRQWPPKSYRSREAAEEWLPKARAILKEIERRVPAGQFGIKEETLFVGTLVPEIVACVAVILVGIPRQLTALEFHVDGDIETTAALQAQRLLQWRARVEAEIARPKARN</sequence>
<accession>A0A4R8WV98</accession>
<dbReference type="Proteomes" id="UP000298412">
    <property type="component" value="Unassembled WGS sequence"/>
</dbReference>
<dbReference type="RefSeq" id="WP_134565587.1">
    <property type="nucleotide sequence ID" value="NZ_SOFP01000020.1"/>
</dbReference>
<evidence type="ECO:0000313" key="3">
    <source>
        <dbReference type="Proteomes" id="UP000298412"/>
    </source>
</evidence>
<dbReference type="OrthoDB" id="9913820at2"/>
<dbReference type="EMBL" id="SOFP01000020">
    <property type="protein sequence ID" value="TFC18612.1"/>
    <property type="molecule type" value="Genomic_DNA"/>
</dbReference>
<feature type="transmembrane region" description="Helical" evidence="1">
    <location>
        <begin position="49"/>
        <end position="69"/>
    </location>
</feature>
<keyword evidence="1" id="KW-0472">Membrane</keyword>
<keyword evidence="3" id="KW-1185">Reference proteome</keyword>
<proteinExistence type="predicted"/>
<comment type="caution">
    <text evidence="2">The sequence shown here is derived from an EMBL/GenBank/DDBJ whole genome shotgun (WGS) entry which is preliminary data.</text>
</comment>
<keyword evidence="1" id="KW-0812">Transmembrane</keyword>
<keyword evidence="1" id="KW-1133">Transmembrane helix</keyword>
<reference evidence="2 3" key="1">
    <citation type="submission" date="2019-03" db="EMBL/GenBank/DDBJ databases">
        <title>Genomics of glacier-inhabiting Cryobacterium strains.</title>
        <authorList>
            <person name="Liu Q."/>
            <person name="Xin Y.-H."/>
        </authorList>
    </citation>
    <scope>NUCLEOTIDE SEQUENCE [LARGE SCALE GENOMIC DNA]</scope>
    <source>
        <strain evidence="2 3">MDT1-3</strain>
    </source>
</reference>
<name>A0A4R8WV98_9MICO</name>
<evidence type="ECO:0000256" key="1">
    <source>
        <dbReference type="SAM" id="Phobius"/>
    </source>
</evidence>
<evidence type="ECO:0000313" key="2">
    <source>
        <dbReference type="EMBL" id="TFC18612.1"/>
    </source>
</evidence>
<protein>
    <submittedName>
        <fullName evidence="2">Uncharacterized protein</fullName>
    </submittedName>
</protein>
<organism evidence="2 3">
    <name type="scientific">Cryobacterium algoritolerans</name>
    <dbReference type="NCBI Taxonomy" id="1259184"/>
    <lineage>
        <taxon>Bacteria</taxon>
        <taxon>Bacillati</taxon>
        <taxon>Actinomycetota</taxon>
        <taxon>Actinomycetes</taxon>
        <taxon>Micrococcales</taxon>
        <taxon>Microbacteriaceae</taxon>
        <taxon>Cryobacterium</taxon>
    </lineage>
</organism>
<dbReference type="AlphaFoldDB" id="A0A4R8WV98"/>
<gene>
    <name evidence="2" type="ORF">E3O19_04385</name>
</gene>